<dbReference type="GO" id="GO:0006629">
    <property type="term" value="P:lipid metabolic process"/>
    <property type="evidence" value="ECO:0007669"/>
    <property type="project" value="InterPro"/>
</dbReference>
<dbReference type="OrthoDB" id="9758957at2"/>
<evidence type="ECO:0000313" key="2">
    <source>
        <dbReference type="Proteomes" id="UP000035763"/>
    </source>
</evidence>
<dbReference type="RefSeq" id="WP_048699730.1">
    <property type="nucleotide sequence ID" value="NZ_HG764815.1"/>
</dbReference>
<dbReference type="AlphaFoldDB" id="W6JXP9"/>
<dbReference type="STRING" id="1193182.BN11_4280019"/>
<dbReference type="EMBL" id="CAJA01000366">
    <property type="protein sequence ID" value="CCH74343.1"/>
    <property type="molecule type" value="Genomic_DNA"/>
</dbReference>
<dbReference type="Gene3D" id="3.20.20.190">
    <property type="entry name" value="Phosphatidylinositol (PI) phosphodiesterase"/>
    <property type="match status" value="1"/>
</dbReference>
<sequence>MATQLNKAGHTDVIVASFNYSAIALFHSLAPQVPLSPGRDGMFAYFLYGIKPIDGTVALQVPVTCAGIPMVTWEFVARADRHGYAVHVWFSGSAPDDAATYNAMIDTCAAAAADRHAGSLFGHRTHTAGGTACGGVWLCGGMAASHTKKPALSTTSKTVAANRGGPKLDRKTREELLEAHVAFELDRWHGEAFAASVREEVAALQAWLGEVTVGDLLPGADTAHTLATALADVDLTDAAADLATEVFRAIRAALAASEATVDDVAAARDLHGIVDLVTHLDELRGTVIGAVTDSPAYHELVAHVLYHGVKAFVLNENIVARKLPGAQSLIRMGQRGLATAAPGLESGVDRQLRRFVQNQIGDTLSDSKRFLDRTLSGESGHELLDTTLSTVGPKRLAEFARLLTDDDIGAVGDAAAPVARGILRSGVVAQATAAAVEQVLTAYADQPVAPLLADLGLDLDELADRFVDLVAPALEHAHASGYTEARIRARLSAFYLA</sequence>
<evidence type="ECO:0000313" key="1">
    <source>
        <dbReference type="EMBL" id="CCH74343.1"/>
    </source>
</evidence>
<dbReference type="GO" id="GO:0008081">
    <property type="term" value="F:phosphoric diester hydrolase activity"/>
    <property type="evidence" value="ECO:0007669"/>
    <property type="project" value="InterPro"/>
</dbReference>
<dbReference type="SUPFAM" id="SSF51695">
    <property type="entry name" value="PLC-like phosphodiesterases"/>
    <property type="match status" value="1"/>
</dbReference>
<proteinExistence type="predicted"/>
<comment type="caution">
    <text evidence="1">The sequence shown here is derived from an EMBL/GenBank/DDBJ whole genome shotgun (WGS) entry which is preliminary data.</text>
</comment>
<gene>
    <name evidence="1" type="ORF">BN11_4280019</name>
</gene>
<reference evidence="1 2" key="1">
    <citation type="journal article" date="2013" name="ISME J.">
        <title>A metabolic model for members of the genus Tetrasphaera involved in enhanced biological phosphorus removal.</title>
        <authorList>
            <person name="Kristiansen R."/>
            <person name="Nguyen H.T.T."/>
            <person name="Saunders A.M."/>
            <person name="Nielsen J.L."/>
            <person name="Wimmer R."/>
            <person name="Le V.Q."/>
            <person name="McIlroy S.J."/>
            <person name="Petrovski S."/>
            <person name="Seviour R.J."/>
            <person name="Calteau A."/>
            <person name="Nielsen K.L."/>
            <person name="Nielsen P.H."/>
        </authorList>
    </citation>
    <scope>NUCLEOTIDE SEQUENCE [LARGE SCALE GENOMIC DNA]</scope>
    <source>
        <strain evidence="1 2">Ben110</strain>
    </source>
</reference>
<dbReference type="Proteomes" id="UP000035763">
    <property type="component" value="Unassembled WGS sequence"/>
</dbReference>
<name>W6JXP9_9MICO</name>
<keyword evidence="2" id="KW-1185">Reference proteome</keyword>
<accession>W6JXP9</accession>
<protein>
    <submittedName>
        <fullName evidence="1">Uncharacterized protein</fullName>
    </submittedName>
</protein>
<organism evidence="1 2">
    <name type="scientific">Nostocoides australiense Ben110</name>
    <dbReference type="NCBI Taxonomy" id="1193182"/>
    <lineage>
        <taxon>Bacteria</taxon>
        <taxon>Bacillati</taxon>
        <taxon>Actinomycetota</taxon>
        <taxon>Actinomycetes</taxon>
        <taxon>Micrococcales</taxon>
        <taxon>Intrasporangiaceae</taxon>
        <taxon>Nostocoides</taxon>
    </lineage>
</organism>
<dbReference type="InterPro" id="IPR017946">
    <property type="entry name" value="PLC-like_Pdiesterase_TIM-brl"/>
</dbReference>